<dbReference type="AlphaFoldDB" id="A0A0G3G5U9"/>
<dbReference type="InterPro" id="IPR006342">
    <property type="entry name" value="FkbM_mtfrase"/>
</dbReference>
<dbReference type="PANTHER" id="PTHR34203">
    <property type="entry name" value="METHYLTRANSFERASE, FKBM FAMILY PROTEIN"/>
    <property type="match status" value="1"/>
</dbReference>
<dbReference type="Proteomes" id="UP000064201">
    <property type="component" value="Chromosome"/>
</dbReference>
<dbReference type="PATRIC" id="fig|106634.4.peg.1175"/>
<evidence type="ECO:0000313" key="2">
    <source>
        <dbReference type="EMBL" id="AKJ94897.1"/>
    </source>
</evidence>
<dbReference type="GO" id="GO:0032259">
    <property type="term" value="P:methylation"/>
    <property type="evidence" value="ECO:0007669"/>
    <property type="project" value="UniProtKB-KW"/>
</dbReference>
<accession>A0A0G3G5U9</accession>
<feature type="domain" description="Methyltransferase FkbM" evidence="1">
    <location>
        <begin position="52"/>
        <end position="244"/>
    </location>
</feature>
<organism evidence="2 3">
    <name type="scientific">Thioalkalivibrio versutus</name>
    <dbReference type="NCBI Taxonomy" id="106634"/>
    <lineage>
        <taxon>Bacteria</taxon>
        <taxon>Pseudomonadati</taxon>
        <taxon>Pseudomonadota</taxon>
        <taxon>Gammaproteobacteria</taxon>
        <taxon>Chromatiales</taxon>
        <taxon>Ectothiorhodospiraceae</taxon>
        <taxon>Thioalkalivibrio</taxon>
    </lineage>
</organism>
<dbReference type="NCBIfam" id="TIGR01444">
    <property type="entry name" value="fkbM_fam"/>
    <property type="match status" value="1"/>
</dbReference>
<keyword evidence="2" id="KW-0808">Transferase</keyword>
<dbReference type="GO" id="GO:0008168">
    <property type="term" value="F:methyltransferase activity"/>
    <property type="evidence" value="ECO:0007669"/>
    <property type="project" value="UniProtKB-KW"/>
</dbReference>
<evidence type="ECO:0000313" key="3">
    <source>
        <dbReference type="Proteomes" id="UP000064201"/>
    </source>
</evidence>
<sequence length="259" mass="29308">MSTPPQNPHHLAWLDQTIGVLRSLIIYRRPGRQRGLQHMYAPFIQSGDLVFDIGAHVGDRTRAFADLGARVVALEPQPQLLPWLRRAVRGRPGISIRREVAGPRPGTAQLQVSRRHPTVSSASRSWVRSLRTRNRSFEHVRWDEEIAVPMVTLDQLIAEYGLPAFCKIDVEGMEAEVLRGLSHPISALSFEFVASALDVTRDCLDQLAELGTYEYNLIRGERRQYQFADWQSSAAILAWLERHGENLGSGDLYARRHDA</sequence>
<keyword evidence="3" id="KW-1185">Reference proteome</keyword>
<dbReference type="EMBL" id="CP011367">
    <property type="protein sequence ID" value="AKJ94897.1"/>
    <property type="molecule type" value="Genomic_DNA"/>
</dbReference>
<evidence type="ECO:0000259" key="1">
    <source>
        <dbReference type="Pfam" id="PF05050"/>
    </source>
</evidence>
<name>A0A0G3G5U9_9GAMM</name>
<keyword evidence="2" id="KW-0489">Methyltransferase</keyword>
<dbReference type="PANTHER" id="PTHR34203:SF15">
    <property type="entry name" value="SLL1173 PROTEIN"/>
    <property type="match status" value="1"/>
</dbReference>
<dbReference type="Gene3D" id="3.40.50.150">
    <property type="entry name" value="Vaccinia Virus protein VP39"/>
    <property type="match status" value="1"/>
</dbReference>
<dbReference type="InterPro" id="IPR052514">
    <property type="entry name" value="SAM-dependent_MTase"/>
</dbReference>
<reference evidence="2 3" key="1">
    <citation type="submission" date="2015-04" db="EMBL/GenBank/DDBJ databases">
        <title>Complete Sequence for the Genome of the Thioalkalivibrio versutus D301.</title>
        <authorList>
            <person name="Mu T."/>
            <person name="Zhou J."/>
            <person name="Xu X."/>
        </authorList>
    </citation>
    <scope>NUCLEOTIDE SEQUENCE [LARGE SCALE GENOMIC DNA]</scope>
    <source>
        <strain evidence="2 3">D301</strain>
    </source>
</reference>
<proteinExistence type="predicted"/>
<dbReference type="OrthoDB" id="4104638at2"/>
<dbReference type="STRING" id="106634.TVD_05765"/>
<protein>
    <submittedName>
        <fullName evidence="2">FkbM family methyltransferase</fullName>
    </submittedName>
</protein>
<dbReference type="KEGG" id="tvr:TVD_05765"/>
<dbReference type="RefSeq" id="WP_047251047.1">
    <property type="nucleotide sequence ID" value="NZ_CP011367.1"/>
</dbReference>
<gene>
    <name evidence="2" type="ORF">TVD_05765</name>
</gene>
<dbReference type="SUPFAM" id="SSF53335">
    <property type="entry name" value="S-adenosyl-L-methionine-dependent methyltransferases"/>
    <property type="match status" value="1"/>
</dbReference>
<dbReference type="Pfam" id="PF05050">
    <property type="entry name" value="Methyltransf_21"/>
    <property type="match status" value="1"/>
</dbReference>
<dbReference type="InterPro" id="IPR029063">
    <property type="entry name" value="SAM-dependent_MTases_sf"/>
</dbReference>